<keyword evidence="1" id="KW-0732">Signal</keyword>
<proteinExistence type="predicted"/>
<evidence type="ECO:0000256" key="1">
    <source>
        <dbReference type="SAM" id="SignalP"/>
    </source>
</evidence>
<name>A0AAD9MY27_9ANNE</name>
<comment type="caution">
    <text evidence="2">The sequence shown here is derived from an EMBL/GenBank/DDBJ whole genome shotgun (WGS) entry which is preliminary data.</text>
</comment>
<keyword evidence="3" id="KW-1185">Reference proteome</keyword>
<evidence type="ECO:0000313" key="2">
    <source>
        <dbReference type="EMBL" id="KAK2148433.1"/>
    </source>
</evidence>
<dbReference type="Proteomes" id="UP001208570">
    <property type="component" value="Unassembled WGS sequence"/>
</dbReference>
<reference evidence="2" key="1">
    <citation type="journal article" date="2023" name="Mol. Biol. Evol.">
        <title>Third-Generation Sequencing Reveals the Adaptive Role of the Epigenome in Three Deep-Sea Polychaetes.</title>
        <authorList>
            <person name="Perez M."/>
            <person name="Aroh O."/>
            <person name="Sun Y."/>
            <person name="Lan Y."/>
            <person name="Juniper S.K."/>
            <person name="Young C.R."/>
            <person name="Angers B."/>
            <person name="Qian P.Y."/>
        </authorList>
    </citation>
    <scope>NUCLEOTIDE SEQUENCE</scope>
    <source>
        <strain evidence="2">P08H-3</strain>
    </source>
</reference>
<protein>
    <submittedName>
        <fullName evidence="2">Uncharacterized protein</fullName>
    </submittedName>
</protein>
<dbReference type="EMBL" id="JAODUP010000497">
    <property type="protein sequence ID" value="KAK2148433.1"/>
    <property type="molecule type" value="Genomic_DNA"/>
</dbReference>
<evidence type="ECO:0000313" key="3">
    <source>
        <dbReference type="Proteomes" id="UP001208570"/>
    </source>
</evidence>
<sequence length="114" mass="13732">MNVLRRLLIVGILTTILLIDEIHCVKYDQLQAWIERYLKKYHHAVDRPRRVKLPRTLVRPTRMMMPKRFLEDDDSRPLVVTTTHKPGLGRRYMVDPEKRKLRRYKKKGKTLNAQ</sequence>
<accession>A0AAD9MY27</accession>
<dbReference type="AlphaFoldDB" id="A0AAD9MY27"/>
<feature type="signal peptide" evidence="1">
    <location>
        <begin position="1"/>
        <end position="24"/>
    </location>
</feature>
<feature type="chain" id="PRO_5042095895" evidence="1">
    <location>
        <begin position="25"/>
        <end position="114"/>
    </location>
</feature>
<organism evidence="2 3">
    <name type="scientific">Paralvinella palmiformis</name>
    <dbReference type="NCBI Taxonomy" id="53620"/>
    <lineage>
        <taxon>Eukaryota</taxon>
        <taxon>Metazoa</taxon>
        <taxon>Spiralia</taxon>
        <taxon>Lophotrochozoa</taxon>
        <taxon>Annelida</taxon>
        <taxon>Polychaeta</taxon>
        <taxon>Sedentaria</taxon>
        <taxon>Canalipalpata</taxon>
        <taxon>Terebellida</taxon>
        <taxon>Terebelliformia</taxon>
        <taxon>Alvinellidae</taxon>
        <taxon>Paralvinella</taxon>
    </lineage>
</organism>
<gene>
    <name evidence="2" type="ORF">LSH36_497g00057</name>
</gene>